<dbReference type="EMBL" id="AOHO01000019">
    <property type="protein sequence ID" value="EME64682.1"/>
    <property type="molecule type" value="Genomic_DNA"/>
</dbReference>
<sequence>MRPVGPTSDCTGQLTVALSPDTHHVVFDCGDGQVDGRLLQDREEHLRLLWSPSEIDDYTRQRG</sequence>
<dbReference type="Proteomes" id="UP000054226">
    <property type="component" value="Unassembled WGS sequence"/>
</dbReference>
<dbReference type="PATRIC" id="fig|1284240.4.peg.410"/>
<comment type="caution">
    <text evidence="1">The sequence shown here is derived from an EMBL/GenBank/DDBJ whole genome shotgun (WGS) entry which is preliminary data.</text>
</comment>
<accession>M2ZBH4</accession>
<dbReference type="AlphaFoldDB" id="M2ZBH4"/>
<proteinExistence type="predicted"/>
<reference evidence="1 2" key="1">
    <citation type="journal article" date="2013" name="Genome Announc.">
        <title>Draft Genome Sequence of Amycolatopsis decaplanina Strain DSM 44594T.</title>
        <authorList>
            <person name="Kaur N."/>
            <person name="Kumar S."/>
            <person name="Bala M."/>
            <person name="Raghava G.P."/>
            <person name="Mayilraj S."/>
        </authorList>
    </citation>
    <scope>NUCLEOTIDE SEQUENCE [LARGE SCALE GENOMIC DNA]</scope>
    <source>
        <strain evidence="1 2">DSM 44594</strain>
    </source>
</reference>
<evidence type="ECO:0000313" key="1">
    <source>
        <dbReference type="EMBL" id="EME64682.1"/>
    </source>
</evidence>
<gene>
    <name evidence="1" type="ORF">H074_02062</name>
</gene>
<evidence type="ECO:0000313" key="2">
    <source>
        <dbReference type="Proteomes" id="UP000054226"/>
    </source>
</evidence>
<protein>
    <submittedName>
        <fullName evidence="1">Uncharacterized protein</fullName>
    </submittedName>
</protein>
<keyword evidence="2" id="KW-1185">Reference proteome</keyword>
<name>M2ZBH4_9PSEU</name>
<organism evidence="1 2">
    <name type="scientific">Amycolatopsis decaplanina DSM 44594</name>
    <dbReference type="NCBI Taxonomy" id="1284240"/>
    <lineage>
        <taxon>Bacteria</taxon>
        <taxon>Bacillati</taxon>
        <taxon>Actinomycetota</taxon>
        <taxon>Actinomycetes</taxon>
        <taxon>Pseudonocardiales</taxon>
        <taxon>Pseudonocardiaceae</taxon>
        <taxon>Amycolatopsis</taxon>
    </lineage>
</organism>